<evidence type="ECO:0000313" key="1">
    <source>
        <dbReference type="EMBL" id="OLF96763.1"/>
    </source>
</evidence>
<sequence length="39" mass="4664">MTKSQNYKPFWDFVNNLKALSFRRKDENISAVRFVSNDP</sequence>
<proteinExistence type="predicted"/>
<dbReference type="EMBL" id="LKPO01000004">
    <property type="protein sequence ID" value="OLF96763.1"/>
    <property type="molecule type" value="Genomic_DNA"/>
</dbReference>
<dbReference type="Proteomes" id="UP000429980">
    <property type="component" value="Unassembled WGS sequence"/>
</dbReference>
<dbReference type="EMBL" id="NILF01000020">
    <property type="protein sequence ID" value="TWL42411.1"/>
    <property type="molecule type" value="Genomic_DNA"/>
</dbReference>
<reference evidence="2 4" key="2">
    <citation type="submission" date="2019-06" db="EMBL/GenBank/DDBJ databases">
        <title>Genome sequence analysis of &gt;100 Bacillus licheniformis strains suggests intrinsic resistance to this species.</title>
        <authorList>
            <person name="Wels M."/>
            <person name="Siezen R.J."/>
            <person name="Johansen E."/>
            <person name="Stuer-Lauridsen B."/>
            <person name="Bjerre K."/>
            <person name="Nielsen B.K.K."/>
        </authorList>
    </citation>
    <scope>NUCLEOTIDE SEQUENCE [LARGE SCALE GENOMIC DNA]</scope>
    <source>
        <strain evidence="2 4">BAC-15381</strain>
    </source>
</reference>
<keyword evidence="4" id="KW-1185">Reference proteome</keyword>
<reference evidence="1 3" key="1">
    <citation type="journal article" date="2016" name="Front. Microbiol.">
        <title>High-Level Heat Resistance of Spores of Bacillus amyloliquefaciens and Bacillus licheniformis Results from the Presence of a spoVA Operon in a Tn1546 Transposon.</title>
        <authorList>
            <person name="Berendsen E.M."/>
            <person name="Koning R.A."/>
            <person name="Boekhorst J."/>
            <person name="de Jong A."/>
            <person name="Kuipers O.P."/>
            <person name="Wells-Bennik M.H."/>
        </authorList>
    </citation>
    <scope>NUCLEOTIDE SEQUENCE [LARGE SCALE GENOMIC DNA]</scope>
    <source>
        <strain evidence="1 3">B4121</strain>
    </source>
</reference>
<dbReference type="Proteomes" id="UP000185604">
    <property type="component" value="Unassembled WGS sequence"/>
</dbReference>
<dbReference type="AlphaFoldDB" id="A0A6I7TQX1"/>
<organism evidence="1 3">
    <name type="scientific">Bacillus paralicheniformis</name>
    <dbReference type="NCBI Taxonomy" id="1648923"/>
    <lineage>
        <taxon>Bacteria</taxon>
        <taxon>Bacillati</taxon>
        <taxon>Bacillota</taxon>
        <taxon>Bacilli</taxon>
        <taxon>Bacillales</taxon>
        <taxon>Bacillaceae</taxon>
        <taxon>Bacillus</taxon>
    </lineage>
</organism>
<accession>A0A6I7TQX1</accession>
<name>A0A6I7TQX1_9BACI</name>
<gene>
    <name evidence="1" type="ORF">B4121_0974</name>
    <name evidence="2" type="ORF">CHCC15381_3773</name>
</gene>
<evidence type="ECO:0000313" key="4">
    <source>
        <dbReference type="Proteomes" id="UP000429980"/>
    </source>
</evidence>
<evidence type="ECO:0000313" key="2">
    <source>
        <dbReference type="EMBL" id="TWL42411.1"/>
    </source>
</evidence>
<protein>
    <submittedName>
        <fullName evidence="1">Uncharacterized protein</fullName>
    </submittedName>
</protein>
<evidence type="ECO:0000313" key="3">
    <source>
        <dbReference type="Proteomes" id="UP000185604"/>
    </source>
</evidence>
<comment type="caution">
    <text evidence="1">The sequence shown here is derived from an EMBL/GenBank/DDBJ whole genome shotgun (WGS) entry which is preliminary data.</text>
</comment>